<name>A0ACB0JKW8_TRIPR</name>
<keyword evidence="2" id="KW-1185">Reference proteome</keyword>
<comment type="caution">
    <text evidence="1">The sequence shown here is derived from an EMBL/GenBank/DDBJ whole genome shotgun (WGS) entry which is preliminary data.</text>
</comment>
<dbReference type="Proteomes" id="UP001177021">
    <property type="component" value="Unassembled WGS sequence"/>
</dbReference>
<evidence type="ECO:0000313" key="2">
    <source>
        <dbReference type="Proteomes" id="UP001177021"/>
    </source>
</evidence>
<protein>
    <submittedName>
        <fullName evidence="1">Uncharacterized protein</fullName>
    </submittedName>
</protein>
<reference evidence="1" key="1">
    <citation type="submission" date="2023-10" db="EMBL/GenBank/DDBJ databases">
        <authorList>
            <person name="Rodriguez Cubillos JULIANA M."/>
            <person name="De Vega J."/>
        </authorList>
    </citation>
    <scope>NUCLEOTIDE SEQUENCE</scope>
</reference>
<dbReference type="EMBL" id="CASHSV030000034">
    <property type="protein sequence ID" value="CAJ2644491.1"/>
    <property type="molecule type" value="Genomic_DNA"/>
</dbReference>
<proteinExistence type="predicted"/>
<accession>A0ACB0JKW8</accession>
<organism evidence="1 2">
    <name type="scientific">Trifolium pratense</name>
    <name type="common">Red clover</name>
    <dbReference type="NCBI Taxonomy" id="57577"/>
    <lineage>
        <taxon>Eukaryota</taxon>
        <taxon>Viridiplantae</taxon>
        <taxon>Streptophyta</taxon>
        <taxon>Embryophyta</taxon>
        <taxon>Tracheophyta</taxon>
        <taxon>Spermatophyta</taxon>
        <taxon>Magnoliopsida</taxon>
        <taxon>eudicotyledons</taxon>
        <taxon>Gunneridae</taxon>
        <taxon>Pentapetalae</taxon>
        <taxon>rosids</taxon>
        <taxon>fabids</taxon>
        <taxon>Fabales</taxon>
        <taxon>Fabaceae</taxon>
        <taxon>Papilionoideae</taxon>
        <taxon>50 kb inversion clade</taxon>
        <taxon>NPAAA clade</taxon>
        <taxon>Hologalegina</taxon>
        <taxon>IRL clade</taxon>
        <taxon>Trifolieae</taxon>
        <taxon>Trifolium</taxon>
    </lineage>
</organism>
<gene>
    <name evidence="1" type="ORF">MILVUS5_LOCUS13500</name>
</gene>
<sequence>MNYRAWNHRCWLISYMTNKQLRFQRVVQGWPTLFSFQKISLTSLYRSKATSSGENCGSINGLKFLWFGKCRLEGWMLKHEKIMVQMTGRYAKGKG</sequence>
<evidence type="ECO:0000313" key="1">
    <source>
        <dbReference type="EMBL" id="CAJ2644491.1"/>
    </source>
</evidence>